<evidence type="ECO:0000259" key="9">
    <source>
        <dbReference type="Pfam" id="PF01553"/>
    </source>
</evidence>
<evidence type="ECO:0000313" key="10">
    <source>
        <dbReference type="EMBL" id="CAI0551891.1"/>
    </source>
</evidence>
<dbReference type="GO" id="GO:0004366">
    <property type="term" value="F:glycerol-3-phosphate O-acyltransferase activity"/>
    <property type="evidence" value="ECO:0007669"/>
    <property type="project" value="TreeGrafter"/>
</dbReference>
<keyword evidence="3" id="KW-0808">Transferase</keyword>
<dbReference type="PANTHER" id="PTHR23063">
    <property type="entry name" value="PHOSPHOLIPID ACYLTRANSFERASE"/>
    <property type="match status" value="1"/>
</dbReference>
<name>A0AAV0R3Q0_9ROSI</name>
<keyword evidence="4" id="KW-0812">Transmembrane</keyword>
<evidence type="ECO:0000256" key="5">
    <source>
        <dbReference type="ARBA" id="ARBA00022989"/>
    </source>
</evidence>
<comment type="similarity">
    <text evidence="2">Belongs to the 1-acyl-sn-glycerol-3-phosphate acyltransferase family.</text>
</comment>
<evidence type="ECO:0000256" key="4">
    <source>
        <dbReference type="ARBA" id="ARBA00022692"/>
    </source>
</evidence>
<keyword evidence="5" id="KW-1133">Transmembrane helix</keyword>
<dbReference type="GO" id="GO:0019432">
    <property type="term" value="P:triglyceride biosynthetic process"/>
    <property type="evidence" value="ECO:0007669"/>
    <property type="project" value="TreeGrafter"/>
</dbReference>
<keyword evidence="11" id="KW-1185">Reference proteome</keyword>
<evidence type="ECO:0000313" key="11">
    <source>
        <dbReference type="Proteomes" id="UP001154282"/>
    </source>
</evidence>
<evidence type="ECO:0000256" key="3">
    <source>
        <dbReference type="ARBA" id="ARBA00022679"/>
    </source>
</evidence>
<reference evidence="10" key="1">
    <citation type="submission" date="2022-08" db="EMBL/GenBank/DDBJ databases">
        <authorList>
            <person name="Gutierrez-Valencia J."/>
        </authorList>
    </citation>
    <scope>NUCLEOTIDE SEQUENCE</scope>
</reference>
<comment type="subcellular location">
    <subcellularLocation>
        <location evidence="1">Membrane</location>
    </subcellularLocation>
</comment>
<accession>A0AAV0R3Q0</accession>
<proteinExistence type="inferred from homology"/>
<evidence type="ECO:0000256" key="8">
    <source>
        <dbReference type="ARBA" id="ARBA00023315"/>
    </source>
</evidence>
<evidence type="ECO:0000256" key="2">
    <source>
        <dbReference type="ARBA" id="ARBA00008655"/>
    </source>
</evidence>
<feature type="domain" description="Phospholipid/glycerol acyltransferase" evidence="9">
    <location>
        <begin position="2"/>
        <end position="53"/>
    </location>
</feature>
<dbReference type="InterPro" id="IPR002123">
    <property type="entry name" value="Plipid/glycerol_acylTrfase"/>
</dbReference>
<dbReference type="Proteomes" id="UP001154282">
    <property type="component" value="Unassembled WGS sequence"/>
</dbReference>
<dbReference type="EMBL" id="CAMGYJ010000010">
    <property type="protein sequence ID" value="CAI0551891.1"/>
    <property type="molecule type" value="Genomic_DNA"/>
</dbReference>
<dbReference type="GO" id="GO:0016020">
    <property type="term" value="C:membrane"/>
    <property type="evidence" value="ECO:0007669"/>
    <property type="project" value="UniProtKB-SubCell"/>
</dbReference>
<dbReference type="PANTHER" id="PTHR23063:SF2">
    <property type="entry name" value="GLYCEROL-3-PHOSPHATE ACYLTRANSFERASE 4, ISOFORM D-RELATED"/>
    <property type="match status" value="1"/>
</dbReference>
<keyword evidence="7" id="KW-0472">Membrane</keyword>
<comment type="caution">
    <text evidence="10">The sequence shown here is derived from an EMBL/GenBank/DDBJ whole genome shotgun (WGS) entry which is preliminary data.</text>
</comment>
<sequence length="54" mass="6193">MIDFIVLEQMTPFAVIMQKHPGWVGLLQSTILDSLGCIWFNRSEAKDRETVAKK</sequence>
<keyword evidence="6" id="KW-0443">Lipid metabolism</keyword>
<evidence type="ECO:0000256" key="6">
    <source>
        <dbReference type="ARBA" id="ARBA00023098"/>
    </source>
</evidence>
<evidence type="ECO:0000256" key="7">
    <source>
        <dbReference type="ARBA" id="ARBA00023136"/>
    </source>
</evidence>
<dbReference type="AlphaFoldDB" id="A0AAV0R3Q0"/>
<gene>
    <name evidence="10" type="ORF">LITE_LOCUS46171</name>
</gene>
<protein>
    <recommendedName>
        <fullName evidence="9">Phospholipid/glycerol acyltransferase domain-containing protein</fullName>
    </recommendedName>
</protein>
<evidence type="ECO:0000256" key="1">
    <source>
        <dbReference type="ARBA" id="ARBA00004370"/>
    </source>
</evidence>
<dbReference type="GO" id="GO:0005783">
    <property type="term" value="C:endoplasmic reticulum"/>
    <property type="evidence" value="ECO:0007669"/>
    <property type="project" value="TreeGrafter"/>
</dbReference>
<dbReference type="Pfam" id="PF01553">
    <property type="entry name" value="Acyltransferase"/>
    <property type="match status" value="1"/>
</dbReference>
<keyword evidence="8" id="KW-0012">Acyltransferase</keyword>
<organism evidence="10 11">
    <name type="scientific">Linum tenue</name>
    <dbReference type="NCBI Taxonomy" id="586396"/>
    <lineage>
        <taxon>Eukaryota</taxon>
        <taxon>Viridiplantae</taxon>
        <taxon>Streptophyta</taxon>
        <taxon>Embryophyta</taxon>
        <taxon>Tracheophyta</taxon>
        <taxon>Spermatophyta</taxon>
        <taxon>Magnoliopsida</taxon>
        <taxon>eudicotyledons</taxon>
        <taxon>Gunneridae</taxon>
        <taxon>Pentapetalae</taxon>
        <taxon>rosids</taxon>
        <taxon>fabids</taxon>
        <taxon>Malpighiales</taxon>
        <taxon>Linaceae</taxon>
        <taxon>Linum</taxon>
    </lineage>
</organism>